<feature type="compositionally biased region" description="Basic and acidic residues" evidence="2">
    <location>
        <begin position="26"/>
        <end position="40"/>
    </location>
</feature>
<keyword evidence="5" id="KW-1185">Reference proteome</keyword>
<dbReference type="GO" id="GO:0006417">
    <property type="term" value="P:regulation of translation"/>
    <property type="evidence" value="ECO:0007669"/>
    <property type="project" value="TreeGrafter"/>
</dbReference>
<feature type="region of interest" description="Disordered" evidence="2">
    <location>
        <begin position="1"/>
        <end position="151"/>
    </location>
</feature>
<organism evidence="4 5">
    <name type="scientific">Naganishia liquefaciens</name>
    <dbReference type="NCBI Taxonomy" id="104408"/>
    <lineage>
        <taxon>Eukaryota</taxon>
        <taxon>Fungi</taxon>
        <taxon>Dikarya</taxon>
        <taxon>Basidiomycota</taxon>
        <taxon>Agaricomycotina</taxon>
        <taxon>Tremellomycetes</taxon>
        <taxon>Filobasidiales</taxon>
        <taxon>Filobasidiaceae</taxon>
        <taxon>Naganishia</taxon>
    </lineage>
</organism>
<evidence type="ECO:0000256" key="2">
    <source>
        <dbReference type="SAM" id="MobiDB-lite"/>
    </source>
</evidence>
<gene>
    <name evidence="4" type="ORF">NliqN6_1809</name>
</gene>
<name>A0A8H3YEM9_9TREE</name>
<sequence>MAPPNNNNKKRSAPASGSAGQSKKTKFGDNKSQKPRDVKGKGKASVSAKKPVKSYRNVEAKPAPAPKRKAPLTSTAAPQPDSDEDENEMGVEGSEEDEADEDIEMAEGSLDDRHGGAQDGVANGEPNKRMSKAEKQALHATQPHRTTKLPSHPLLQDKLLPLWEEARKADITKEERQAAIKQLWEAVQGRVGEVARGHKGGRVLQTIVKYGGKEERDGVAAELEGRYKTMMQSKYSKFLMSKLIRHCHTVRPKIIAEITPDVPQLLFHSHACGPLADFFELYASPKEKRLLVRGFYPKEVLLFDGVGVGKEAAANVVEKAQAKGSDVEVKSLEKVLEGMSEGKMRERVLEELAEKVTHVFNSTQKEALAQEIFHRVVLEYLTCVYKFLTPEEADKKMHELLESSLESLADIIHTRDGSAVVREFLARGVAKDRKSILRVLKPHLDKICKDGEAQTVLFTAFDVVDDTKMMGKAIIADIGQSAGDLASDKQGRKVLLYLLAPRSTRHFIPSTVAMLKQSDEAAAKTSKKDKDLRRKELKAVISPDLVKLVEEQGEELLRETSGSLLVAEILLSADGDKTKALQSIATPLETPYPNPAPADADPDPATAHILDLGYAVRTYKTLLAGGRFSTATSTVEDYNAPLQSQFANLFYEAVTSRNAGGAQNLSNIALGNGTFALLELLSALKEDKEKLAVIKQNLCGKEILPDIEKSWRKGAKPLFEALKAL</sequence>
<keyword evidence="1" id="KW-0694">RNA-binding</keyword>
<dbReference type="InterPro" id="IPR033133">
    <property type="entry name" value="PUM-HD"/>
</dbReference>
<dbReference type="AlphaFoldDB" id="A0A8H3YEM9"/>
<dbReference type="InterPro" id="IPR016024">
    <property type="entry name" value="ARM-type_fold"/>
</dbReference>
<dbReference type="PANTHER" id="PTHR13389">
    <property type="entry name" value="PUMILIO HOMOLOG 3"/>
    <property type="match status" value="1"/>
</dbReference>
<dbReference type="OrthoDB" id="497380at2759"/>
<feature type="compositionally biased region" description="Acidic residues" evidence="2">
    <location>
        <begin position="81"/>
        <end position="105"/>
    </location>
</feature>
<reference evidence="4" key="1">
    <citation type="submission" date="2020-07" db="EMBL/GenBank/DDBJ databases">
        <title>Draft Genome Sequence of a Deep-Sea Yeast, Naganishia (Cryptococcus) liquefaciens strain N6.</title>
        <authorList>
            <person name="Han Y.W."/>
            <person name="Kajitani R."/>
            <person name="Morimoto H."/>
            <person name="Parhat M."/>
            <person name="Tsubouchi H."/>
            <person name="Bakenova O."/>
            <person name="Ogata M."/>
            <person name="Argunhan B."/>
            <person name="Aoki R."/>
            <person name="Kajiwara S."/>
            <person name="Itoh T."/>
            <person name="Iwasaki H."/>
        </authorList>
    </citation>
    <scope>NUCLEOTIDE SEQUENCE</scope>
    <source>
        <strain evidence="4">N6</strain>
    </source>
</reference>
<accession>A0A8H3YEM9</accession>
<dbReference type="SUPFAM" id="SSF48371">
    <property type="entry name" value="ARM repeat"/>
    <property type="match status" value="1"/>
</dbReference>
<dbReference type="Gene3D" id="1.25.10.10">
    <property type="entry name" value="Leucine-rich Repeat Variant"/>
    <property type="match status" value="1"/>
</dbReference>
<comment type="caution">
    <text evidence="4">The sequence shown here is derived from an EMBL/GenBank/DDBJ whole genome shotgun (WGS) entry which is preliminary data.</text>
</comment>
<feature type="domain" description="PUM-HD" evidence="3">
    <location>
        <begin position="164"/>
        <end position="564"/>
    </location>
</feature>
<proteinExistence type="predicted"/>
<dbReference type="InterPro" id="IPR011989">
    <property type="entry name" value="ARM-like"/>
</dbReference>
<evidence type="ECO:0000313" key="5">
    <source>
        <dbReference type="Proteomes" id="UP000620104"/>
    </source>
</evidence>
<protein>
    <recommendedName>
        <fullName evidence="3">PUM-HD domain-containing protein</fullName>
    </recommendedName>
</protein>
<dbReference type="Pfam" id="PF08144">
    <property type="entry name" value="CPL"/>
    <property type="match status" value="1"/>
</dbReference>
<evidence type="ECO:0000259" key="3">
    <source>
        <dbReference type="PROSITE" id="PS50303"/>
    </source>
</evidence>
<dbReference type="InterPro" id="IPR040059">
    <property type="entry name" value="PUM3"/>
</dbReference>
<dbReference type="PANTHER" id="PTHR13389:SF0">
    <property type="entry name" value="PUMILIO HOMOLOG 3"/>
    <property type="match status" value="1"/>
</dbReference>
<dbReference type="PROSITE" id="PS50303">
    <property type="entry name" value="PUM_HD"/>
    <property type="match status" value="1"/>
</dbReference>
<evidence type="ECO:0000313" key="4">
    <source>
        <dbReference type="EMBL" id="GHJ85407.1"/>
    </source>
</evidence>
<dbReference type="GO" id="GO:0003729">
    <property type="term" value="F:mRNA binding"/>
    <property type="evidence" value="ECO:0007669"/>
    <property type="project" value="TreeGrafter"/>
</dbReference>
<dbReference type="Proteomes" id="UP000620104">
    <property type="component" value="Unassembled WGS sequence"/>
</dbReference>
<dbReference type="EMBL" id="BLZA01000011">
    <property type="protein sequence ID" value="GHJ85407.1"/>
    <property type="molecule type" value="Genomic_DNA"/>
</dbReference>
<evidence type="ECO:0000256" key="1">
    <source>
        <dbReference type="ARBA" id="ARBA00022884"/>
    </source>
</evidence>
<feature type="compositionally biased region" description="Basic and acidic residues" evidence="2">
    <location>
        <begin position="126"/>
        <end position="137"/>
    </location>
</feature>
<dbReference type="InterPro" id="IPR012959">
    <property type="entry name" value="CPL_dom"/>
</dbReference>
<dbReference type="GO" id="GO:0005730">
    <property type="term" value="C:nucleolus"/>
    <property type="evidence" value="ECO:0007669"/>
    <property type="project" value="TreeGrafter"/>
</dbReference>